<evidence type="ECO:0000256" key="4">
    <source>
        <dbReference type="ARBA" id="ARBA00023163"/>
    </source>
</evidence>
<keyword evidence="7" id="KW-1185">Reference proteome</keyword>
<feature type="domain" description="HTH lysR-type" evidence="5">
    <location>
        <begin position="1"/>
        <end position="58"/>
    </location>
</feature>
<keyword evidence="2" id="KW-0805">Transcription regulation</keyword>
<evidence type="ECO:0000256" key="3">
    <source>
        <dbReference type="ARBA" id="ARBA00023125"/>
    </source>
</evidence>
<evidence type="ECO:0000313" key="6">
    <source>
        <dbReference type="EMBL" id="MFD2215538.1"/>
    </source>
</evidence>
<dbReference type="Proteomes" id="UP001597318">
    <property type="component" value="Unassembled WGS sequence"/>
</dbReference>
<keyword evidence="3" id="KW-0238">DNA-binding</keyword>
<dbReference type="SUPFAM" id="SSF53850">
    <property type="entry name" value="Periplasmic binding protein-like II"/>
    <property type="match status" value="1"/>
</dbReference>
<name>A0ABW5BZX8_9BACI</name>
<dbReference type="InterPro" id="IPR036388">
    <property type="entry name" value="WH-like_DNA-bd_sf"/>
</dbReference>
<dbReference type="Pfam" id="PF03466">
    <property type="entry name" value="LysR_substrate"/>
    <property type="match status" value="1"/>
</dbReference>
<evidence type="ECO:0000259" key="5">
    <source>
        <dbReference type="PROSITE" id="PS50931"/>
    </source>
</evidence>
<dbReference type="Gene3D" id="1.10.10.10">
    <property type="entry name" value="Winged helix-like DNA-binding domain superfamily/Winged helix DNA-binding domain"/>
    <property type="match status" value="1"/>
</dbReference>
<gene>
    <name evidence="6" type="ORF">ACFSKK_17750</name>
</gene>
<dbReference type="RefSeq" id="WP_379052701.1">
    <property type="nucleotide sequence ID" value="NZ_JBHUIK010000004.1"/>
</dbReference>
<comment type="caution">
    <text evidence="6">The sequence shown here is derived from an EMBL/GenBank/DDBJ whole genome shotgun (WGS) entry which is preliminary data.</text>
</comment>
<dbReference type="InterPro" id="IPR005119">
    <property type="entry name" value="LysR_subst-bd"/>
</dbReference>
<dbReference type="CDD" id="cd05466">
    <property type="entry name" value="PBP2_LTTR_substrate"/>
    <property type="match status" value="1"/>
</dbReference>
<reference evidence="7" key="1">
    <citation type="journal article" date="2019" name="Int. J. Syst. Evol. Microbiol.">
        <title>The Global Catalogue of Microorganisms (GCM) 10K type strain sequencing project: providing services to taxonomists for standard genome sequencing and annotation.</title>
        <authorList>
            <consortium name="The Broad Institute Genomics Platform"/>
            <consortium name="The Broad Institute Genome Sequencing Center for Infectious Disease"/>
            <person name="Wu L."/>
            <person name="Ma J."/>
        </authorList>
    </citation>
    <scope>NUCLEOTIDE SEQUENCE [LARGE SCALE GENOMIC DNA]</scope>
    <source>
        <strain evidence="7">CGMCC 1.15474</strain>
    </source>
</reference>
<evidence type="ECO:0000256" key="2">
    <source>
        <dbReference type="ARBA" id="ARBA00023015"/>
    </source>
</evidence>
<keyword evidence="4" id="KW-0804">Transcription</keyword>
<comment type="similarity">
    <text evidence="1">Belongs to the LysR transcriptional regulatory family.</text>
</comment>
<dbReference type="PANTHER" id="PTHR30126">
    <property type="entry name" value="HTH-TYPE TRANSCRIPTIONAL REGULATOR"/>
    <property type="match status" value="1"/>
</dbReference>
<dbReference type="InterPro" id="IPR036390">
    <property type="entry name" value="WH_DNA-bd_sf"/>
</dbReference>
<organism evidence="6 7">
    <name type="scientific">Metabacillus endolithicus</name>
    <dbReference type="NCBI Taxonomy" id="1535204"/>
    <lineage>
        <taxon>Bacteria</taxon>
        <taxon>Bacillati</taxon>
        <taxon>Bacillota</taxon>
        <taxon>Bacilli</taxon>
        <taxon>Bacillales</taxon>
        <taxon>Bacillaceae</taxon>
        <taxon>Metabacillus</taxon>
    </lineage>
</organism>
<evidence type="ECO:0000313" key="7">
    <source>
        <dbReference type="Proteomes" id="UP001597318"/>
    </source>
</evidence>
<proteinExistence type="inferred from homology"/>
<dbReference type="Gene3D" id="3.40.190.290">
    <property type="match status" value="1"/>
</dbReference>
<protein>
    <submittedName>
        <fullName evidence="6">LysR family transcriptional regulator</fullName>
    </submittedName>
</protein>
<dbReference type="PROSITE" id="PS50931">
    <property type="entry name" value="HTH_LYSR"/>
    <property type="match status" value="1"/>
</dbReference>
<dbReference type="SUPFAM" id="SSF46785">
    <property type="entry name" value="Winged helix' DNA-binding domain"/>
    <property type="match status" value="1"/>
</dbReference>
<dbReference type="InterPro" id="IPR000847">
    <property type="entry name" value="LysR_HTH_N"/>
</dbReference>
<accession>A0ABW5BZX8</accession>
<dbReference type="Pfam" id="PF00126">
    <property type="entry name" value="HTH_1"/>
    <property type="match status" value="1"/>
</dbReference>
<sequence length="294" mass="34735">MEKKDWIILQTVHEEKNITKAADRLFMSQPTLTYRLQQIEKEYDIKLLYRGRRGVEFTEQGEFLVKYADKMLTQLRDMEEALWNLGDNVRGTLRLSVARAIALYQLPKILRLFSQQHPQVDFNINTGLNLDLIQSIYKQDSHIGIVRGDHHWPYEKEIISEENICIISNSEIDIKDLPTMRRICYNTDPALNMVIDNWWKDNYSTPPLVTMNVDNMEIAKRMATNDLGYSIVPSIILEEHDKLFKMNLTNHNGENIKWTTWILYRKEFLTLSMVKEFVDFITDYFDENKCNLST</sequence>
<dbReference type="EMBL" id="JBHUIK010000004">
    <property type="protein sequence ID" value="MFD2215538.1"/>
    <property type="molecule type" value="Genomic_DNA"/>
</dbReference>
<dbReference type="PANTHER" id="PTHR30126:SF78">
    <property type="entry name" value="HTH LYSR-TYPE DOMAIN-CONTAINING PROTEIN"/>
    <property type="match status" value="1"/>
</dbReference>
<evidence type="ECO:0000256" key="1">
    <source>
        <dbReference type="ARBA" id="ARBA00009437"/>
    </source>
</evidence>